<dbReference type="InterPro" id="IPR051493">
    <property type="entry name" value="CHD"/>
</dbReference>
<dbReference type="Proteomes" id="UP001211907">
    <property type="component" value="Unassembled WGS sequence"/>
</dbReference>
<dbReference type="AlphaFoldDB" id="A0AAD5T9J2"/>
<proteinExistence type="predicted"/>
<gene>
    <name evidence="1" type="primary">CHD6</name>
    <name evidence="1" type="ORF">HK100_009102</name>
</gene>
<evidence type="ECO:0000313" key="1">
    <source>
        <dbReference type="EMBL" id="KAJ3128560.1"/>
    </source>
</evidence>
<evidence type="ECO:0000313" key="2">
    <source>
        <dbReference type="Proteomes" id="UP001211907"/>
    </source>
</evidence>
<accession>A0AAD5T9J2</accession>
<keyword evidence="2" id="KW-1185">Reference proteome</keyword>
<organism evidence="1 2">
    <name type="scientific">Physocladia obscura</name>
    <dbReference type="NCBI Taxonomy" id="109957"/>
    <lineage>
        <taxon>Eukaryota</taxon>
        <taxon>Fungi</taxon>
        <taxon>Fungi incertae sedis</taxon>
        <taxon>Chytridiomycota</taxon>
        <taxon>Chytridiomycota incertae sedis</taxon>
        <taxon>Chytridiomycetes</taxon>
        <taxon>Chytridiales</taxon>
        <taxon>Chytriomycetaceae</taxon>
        <taxon>Physocladia</taxon>
    </lineage>
</organism>
<dbReference type="PANTHER" id="PTHR46850:SF1">
    <property type="entry name" value="CHROMODOMAIN-HELICASE-DNA-BINDING PROTEIN 9"/>
    <property type="match status" value="1"/>
</dbReference>
<protein>
    <submittedName>
        <fullName evidence="1">Choline dehydrogenase 6</fullName>
    </submittedName>
</protein>
<dbReference type="EMBL" id="JADGJH010000458">
    <property type="protein sequence ID" value="KAJ3128560.1"/>
    <property type="molecule type" value="Genomic_DNA"/>
</dbReference>
<name>A0AAD5T9J2_9FUNG</name>
<reference evidence="1" key="1">
    <citation type="submission" date="2020-05" db="EMBL/GenBank/DDBJ databases">
        <title>Phylogenomic resolution of chytrid fungi.</title>
        <authorList>
            <person name="Stajich J.E."/>
            <person name="Amses K."/>
            <person name="Simmons R."/>
            <person name="Seto K."/>
            <person name="Myers J."/>
            <person name="Bonds A."/>
            <person name="Quandt C.A."/>
            <person name="Barry K."/>
            <person name="Liu P."/>
            <person name="Grigoriev I."/>
            <person name="Longcore J.E."/>
            <person name="James T.Y."/>
        </authorList>
    </citation>
    <scope>NUCLEOTIDE SEQUENCE</scope>
    <source>
        <strain evidence="1">JEL0513</strain>
    </source>
</reference>
<sequence>MFDRASMKLGLDKAILQRTDANSAYGDATGANESEGSKVSGISKTEIEDLLKKGAYAAFMDDNEANDEGDIDQILTRRTQVIRHDNSQEKSSIFSKATFATSEGSCELMVDINDPEFWDKVAKKAELNVAELPKAPDLIIDTARMTKQVQRFGDQFVDEAEPEGDVSFDPSLTDYAQQTTMYNEKRTRQINQNYGRRQIAFAWNVIEERFGFESLLPCVIQFVLTCNAADADVVEDVKNMMQLDEIPDIETADLSAPYKGATK</sequence>
<dbReference type="PANTHER" id="PTHR46850">
    <property type="entry name" value="CHROMODOMAIN-HELICASE-DNA-BINDING PROTEIN 9"/>
    <property type="match status" value="1"/>
</dbReference>
<comment type="caution">
    <text evidence="1">The sequence shown here is derived from an EMBL/GenBank/DDBJ whole genome shotgun (WGS) entry which is preliminary data.</text>
</comment>